<dbReference type="RefSeq" id="WP_202008549.1">
    <property type="nucleotide sequence ID" value="NZ_JAERRB010000002.1"/>
</dbReference>
<dbReference type="PRINTS" id="PR00606">
    <property type="entry name" value="CYTCHROMECID"/>
</dbReference>
<dbReference type="Gene3D" id="1.10.760.10">
    <property type="entry name" value="Cytochrome c-like domain"/>
    <property type="match status" value="1"/>
</dbReference>
<evidence type="ECO:0000313" key="8">
    <source>
        <dbReference type="EMBL" id="MBL0741191.1"/>
    </source>
</evidence>
<sequence length="248" mass="27029">MFRKLLIGGMTLSLAVVVYLVMTSFQARPVVNATPLVKIVVPARGTTVSWNTLVSYKISVDDKEDGNSAYDEIAPHEVLLQVFYVADSSTLSVHVNEKANAAPEPQGLLSITTLPCFNCHTANAKLIGPSFDRIAARYPHTSSTEDALVNKIMKGSLGTWGEIPMPPNPDVDPATAKEIVRWILKGNRNPDHFFLAGLEGSFRTKLKMKGDTGKGVYVLRASYTDHGATDGSVDRRRGQCSVVLKLEK</sequence>
<keyword evidence="3 6" id="KW-0479">Metal-binding</keyword>
<dbReference type="Pfam" id="PF00034">
    <property type="entry name" value="Cytochrom_C"/>
    <property type="match status" value="1"/>
</dbReference>
<keyword evidence="4" id="KW-0249">Electron transport</keyword>
<evidence type="ECO:0000313" key="9">
    <source>
        <dbReference type="Proteomes" id="UP000613030"/>
    </source>
</evidence>
<dbReference type="InterPro" id="IPR036909">
    <property type="entry name" value="Cyt_c-like_dom_sf"/>
</dbReference>
<dbReference type="EMBL" id="JAERRB010000002">
    <property type="protein sequence ID" value="MBL0741191.1"/>
    <property type="molecule type" value="Genomic_DNA"/>
</dbReference>
<name>A0ABS1KP38_9BACT</name>
<evidence type="ECO:0000256" key="2">
    <source>
        <dbReference type="ARBA" id="ARBA00022617"/>
    </source>
</evidence>
<protein>
    <recommendedName>
        <fullName evidence="7">Cytochrome c domain-containing protein</fullName>
    </recommendedName>
</protein>
<feature type="domain" description="Cytochrome c" evidence="7">
    <location>
        <begin position="102"/>
        <end position="187"/>
    </location>
</feature>
<organism evidence="8 9">
    <name type="scientific">Chryseolinea lacunae</name>
    <dbReference type="NCBI Taxonomy" id="2801331"/>
    <lineage>
        <taxon>Bacteria</taxon>
        <taxon>Pseudomonadati</taxon>
        <taxon>Bacteroidota</taxon>
        <taxon>Cytophagia</taxon>
        <taxon>Cytophagales</taxon>
        <taxon>Fulvivirgaceae</taxon>
        <taxon>Chryseolinea</taxon>
    </lineage>
</organism>
<dbReference type="PROSITE" id="PS51007">
    <property type="entry name" value="CYTC"/>
    <property type="match status" value="1"/>
</dbReference>
<keyword evidence="1" id="KW-0813">Transport</keyword>
<dbReference type="SUPFAM" id="SSF46626">
    <property type="entry name" value="Cytochrome c"/>
    <property type="match status" value="1"/>
</dbReference>
<evidence type="ECO:0000259" key="7">
    <source>
        <dbReference type="PROSITE" id="PS51007"/>
    </source>
</evidence>
<accession>A0ABS1KP38</accession>
<dbReference type="Proteomes" id="UP000613030">
    <property type="component" value="Unassembled WGS sequence"/>
</dbReference>
<evidence type="ECO:0000256" key="6">
    <source>
        <dbReference type="PROSITE-ProRule" id="PRU00433"/>
    </source>
</evidence>
<keyword evidence="5 6" id="KW-0408">Iron</keyword>
<dbReference type="InterPro" id="IPR009056">
    <property type="entry name" value="Cyt_c-like_dom"/>
</dbReference>
<keyword evidence="2 6" id="KW-0349">Heme</keyword>
<keyword evidence="9" id="KW-1185">Reference proteome</keyword>
<comment type="caution">
    <text evidence="8">The sequence shown here is derived from an EMBL/GenBank/DDBJ whole genome shotgun (WGS) entry which is preliminary data.</text>
</comment>
<gene>
    <name evidence="8" type="ORF">JI741_08165</name>
</gene>
<evidence type="ECO:0000256" key="4">
    <source>
        <dbReference type="ARBA" id="ARBA00022982"/>
    </source>
</evidence>
<proteinExistence type="predicted"/>
<evidence type="ECO:0000256" key="5">
    <source>
        <dbReference type="ARBA" id="ARBA00023004"/>
    </source>
</evidence>
<dbReference type="InterPro" id="IPR002324">
    <property type="entry name" value="Cyt_c_ID"/>
</dbReference>
<evidence type="ECO:0000256" key="1">
    <source>
        <dbReference type="ARBA" id="ARBA00022448"/>
    </source>
</evidence>
<evidence type="ECO:0000256" key="3">
    <source>
        <dbReference type="ARBA" id="ARBA00022723"/>
    </source>
</evidence>
<reference evidence="8 9" key="1">
    <citation type="submission" date="2021-01" db="EMBL/GenBank/DDBJ databases">
        <title>Chryseolinea sp. Jin1 Genome sequencing and assembly.</title>
        <authorList>
            <person name="Kim I."/>
        </authorList>
    </citation>
    <scope>NUCLEOTIDE SEQUENCE [LARGE SCALE GENOMIC DNA]</scope>
    <source>
        <strain evidence="8 9">Jin1</strain>
    </source>
</reference>